<protein>
    <recommendedName>
        <fullName evidence="3">HTH cro/C1-type domain-containing protein</fullName>
    </recommendedName>
</protein>
<proteinExistence type="predicted"/>
<sequence>MKNLFREMLIKLIDDTKVLNRTQWSQYLMVSEAAISQWLTGKTFPKSEHLRNILSYLNDFEDAKIQDSLYDFYEMSNLPVTESLPEDQQEKLRGVRSISDYINLADFYAFQVELSRVHGALKKEFIYLCTEFARSLKEFSSVNSERSDIRILRDALLKIENAHINEFFSKFIQEKVPELEVAEENPIEIPRDAKCSGEESIGSKIIKPLHNLKSIYRMDAPNSGPEYKCEIFMLHFDENRGQKIEIPEIEAEEIVFYKIGGECEWIFKDSETLDFRSNNIGWLKCNQKLDSKAVLPKSQLNIHKSGYGVLILYNESGIKFESGFNSEKSNHYSHSHYFDYYINKLPSKKVDYISLFKTSMSNAVFDLNKFSNTVWEEIYLNSIFEKWPAFRESVISLKLINVPAHRKKEKAVRLSSHYGYEIIIPIYSSLNILTYQSPMDNNNHEDLLVNIDSPEVIRTEINGLHKAGCANLYVLNCEVPHYFYGGDQDTICLNFKIKRHTVTNAVDGNLIIKNPIVDIDNPNKFYEKTILRDNFVG</sequence>
<organism evidence="1 2">
    <name type="scientific">Chitinophaga rhizophila</name>
    <dbReference type="NCBI Taxonomy" id="2866212"/>
    <lineage>
        <taxon>Bacteria</taxon>
        <taxon>Pseudomonadati</taxon>
        <taxon>Bacteroidota</taxon>
        <taxon>Chitinophagia</taxon>
        <taxon>Chitinophagales</taxon>
        <taxon>Chitinophagaceae</taxon>
        <taxon>Chitinophaga</taxon>
    </lineage>
</organism>
<dbReference type="Proteomes" id="UP000812961">
    <property type="component" value="Unassembled WGS sequence"/>
</dbReference>
<accession>A0ABS7G9U9</accession>
<comment type="caution">
    <text evidence="1">The sequence shown here is derived from an EMBL/GenBank/DDBJ whole genome shotgun (WGS) entry which is preliminary data.</text>
</comment>
<dbReference type="RefSeq" id="WP_220248529.1">
    <property type="nucleotide sequence ID" value="NZ_JAICCF010000001.1"/>
</dbReference>
<reference evidence="1 2" key="1">
    <citation type="submission" date="2021-08" db="EMBL/GenBank/DDBJ databases">
        <title>The genome sequence of Chitinophaga sp. B61.</title>
        <authorList>
            <person name="Zhang X."/>
        </authorList>
    </citation>
    <scope>NUCLEOTIDE SEQUENCE [LARGE SCALE GENOMIC DNA]</scope>
    <source>
        <strain evidence="1 2">B61</strain>
    </source>
</reference>
<name>A0ABS7G9U9_9BACT</name>
<evidence type="ECO:0008006" key="3">
    <source>
        <dbReference type="Google" id="ProtNLM"/>
    </source>
</evidence>
<evidence type="ECO:0000313" key="1">
    <source>
        <dbReference type="EMBL" id="MBW8683308.1"/>
    </source>
</evidence>
<evidence type="ECO:0000313" key="2">
    <source>
        <dbReference type="Proteomes" id="UP000812961"/>
    </source>
</evidence>
<keyword evidence="2" id="KW-1185">Reference proteome</keyword>
<gene>
    <name evidence="1" type="ORF">K1Y79_03095</name>
</gene>
<dbReference type="EMBL" id="JAICCF010000001">
    <property type="protein sequence ID" value="MBW8683308.1"/>
    <property type="molecule type" value="Genomic_DNA"/>
</dbReference>